<keyword evidence="10" id="KW-0325">Glycoprotein</keyword>
<dbReference type="InterPro" id="IPR002126">
    <property type="entry name" value="Cadherin-like_dom"/>
</dbReference>
<keyword evidence="4" id="KW-0677">Repeat</keyword>
<feature type="compositionally biased region" description="Basic and acidic residues" evidence="12">
    <location>
        <begin position="593"/>
        <end position="607"/>
    </location>
</feature>
<dbReference type="OrthoDB" id="5957948at2759"/>
<keyword evidence="6" id="KW-0130">Cell adhesion</keyword>
<keyword evidence="2" id="KW-0245">EGF-like domain</keyword>
<dbReference type="InterPro" id="IPR020894">
    <property type="entry name" value="Cadherin_CS"/>
</dbReference>
<dbReference type="PRINTS" id="PR00205">
    <property type="entry name" value="CADHERIN"/>
</dbReference>
<evidence type="ECO:0000256" key="14">
    <source>
        <dbReference type="SAM" id="SignalP"/>
    </source>
</evidence>
<evidence type="ECO:0000256" key="9">
    <source>
        <dbReference type="ARBA" id="ARBA00023157"/>
    </source>
</evidence>
<keyword evidence="7 13" id="KW-1133">Transmembrane helix</keyword>
<name>A0A9W9ZX10_9CNID</name>
<feature type="domain" description="Cadherin" evidence="15">
    <location>
        <begin position="37"/>
        <end position="141"/>
    </location>
</feature>
<dbReference type="Pfam" id="PF00028">
    <property type="entry name" value="Cadherin"/>
    <property type="match status" value="3"/>
</dbReference>
<dbReference type="FunFam" id="2.60.40.60:FF:000015">
    <property type="entry name" value="FAT atypical cadherin 1"/>
    <property type="match status" value="1"/>
</dbReference>
<feature type="chain" id="PRO_5040922677" description="Cadherin domain-containing protein" evidence="14">
    <location>
        <begin position="31"/>
        <end position="658"/>
    </location>
</feature>
<evidence type="ECO:0000256" key="8">
    <source>
        <dbReference type="ARBA" id="ARBA00023136"/>
    </source>
</evidence>
<dbReference type="GO" id="GO:0005509">
    <property type="term" value="F:calcium ion binding"/>
    <property type="evidence" value="ECO:0007669"/>
    <property type="project" value="UniProtKB-UniRule"/>
</dbReference>
<evidence type="ECO:0000256" key="11">
    <source>
        <dbReference type="PROSITE-ProRule" id="PRU00043"/>
    </source>
</evidence>
<dbReference type="CDD" id="cd11304">
    <property type="entry name" value="Cadherin_repeat"/>
    <property type="match status" value="3"/>
</dbReference>
<dbReference type="Proteomes" id="UP001163046">
    <property type="component" value="Unassembled WGS sequence"/>
</dbReference>
<accession>A0A9W9ZX10</accession>
<dbReference type="InterPro" id="IPR015919">
    <property type="entry name" value="Cadherin-like_sf"/>
</dbReference>
<feature type="compositionally biased region" description="Acidic residues" evidence="12">
    <location>
        <begin position="572"/>
        <end position="583"/>
    </location>
</feature>
<evidence type="ECO:0000256" key="5">
    <source>
        <dbReference type="ARBA" id="ARBA00022837"/>
    </source>
</evidence>
<dbReference type="PANTHER" id="PTHR24026">
    <property type="entry name" value="FAT ATYPICAL CADHERIN-RELATED"/>
    <property type="match status" value="1"/>
</dbReference>
<evidence type="ECO:0000256" key="10">
    <source>
        <dbReference type="ARBA" id="ARBA00023180"/>
    </source>
</evidence>
<evidence type="ECO:0000256" key="2">
    <source>
        <dbReference type="ARBA" id="ARBA00022536"/>
    </source>
</evidence>
<dbReference type="AlphaFoldDB" id="A0A9W9ZX10"/>
<feature type="domain" description="Cadherin" evidence="15">
    <location>
        <begin position="247"/>
        <end position="357"/>
    </location>
</feature>
<gene>
    <name evidence="16" type="ORF">OS493_031662</name>
</gene>
<feature type="transmembrane region" description="Helical" evidence="13">
    <location>
        <begin position="428"/>
        <end position="455"/>
    </location>
</feature>
<evidence type="ECO:0000256" key="1">
    <source>
        <dbReference type="ARBA" id="ARBA00004167"/>
    </source>
</evidence>
<evidence type="ECO:0000313" key="16">
    <source>
        <dbReference type="EMBL" id="KAJ7389418.1"/>
    </source>
</evidence>
<protein>
    <recommendedName>
        <fullName evidence="15">Cadherin domain-containing protein</fullName>
    </recommendedName>
</protein>
<feature type="region of interest" description="Disordered" evidence="12">
    <location>
        <begin position="547"/>
        <end position="631"/>
    </location>
</feature>
<dbReference type="Gene3D" id="2.60.40.60">
    <property type="entry name" value="Cadherins"/>
    <property type="match status" value="3"/>
</dbReference>
<proteinExistence type="predicted"/>
<keyword evidence="14" id="KW-0732">Signal</keyword>
<reference evidence="16" key="1">
    <citation type="submission" date="2023-01" db="EMBL/GenBank/DDBJ databases">
        <title>Genome assembly of the deep-sea coral Lophelia pertusa.</title>
        <authorList>
            <person name="Herrera S."/>
            <person name="Cordes E."/>
        </authorList>
    </citation>
    <scope>NUCLEOTIDE SEQUENCE</scope>
    <source>
        <strain evidence="16">USNM1676648</strain>
        <tissue evidence="16">Polyp</tissue>
    </source>
</reference>
<feature type="domain" description="Cadherin" evidence="15">
    <location>
        <begin position="142"/>
        <end position="246"/>
    </location>
</feature>
<dbReference type="PROSITE" id="PS00232">
    <property type="entry name" value="CADHERIN_1"/>
    <property type="match status" value="2"/>
</dbReference>
<evidence type="ECO:0000256" key="12">
    <source>
        <dbReference type="SAM" id="MobiDB-lite"/>
    </source>
</evidence>
<keyword evidence="8 13" id="KW-0472">Membrane</keyword>
<dbReference type="PROSITE" id="PS50268">
    <property type="entry name" value="CADHERIN_2"/>
    <property type="match status" value="3"/>
</dbReference>
<evidence type="ECO:0000256" key="3">
    <source>
        <dbReference type="ARBA" id="ARBA00022692"/>
    </source>
</evidence>
<dbReference type="PANTHER" id="PTHR24026:SF126">
    <property type="entry name" value="PROTOCADHERIN FAT 4"/>
    <property type="match status" value="1"/>
</dbReference>
<evidence type="ECO:0000256" key="7">
    <source>
        <dbReference type="ARBA" id="ARBA00022989"/>
    </source>
</evidence>
<feature type="compositionally biased region" description="Polar residues" evidence="12">
    <location>
        <begin position="619"/>
        <end position="631"/>
    </location>
</feature>
<dbReference type="GO" id="GO:0007156">
    <property type="term" value="P:homophilic cell adhesion via plasma membrane adhesion molecules"/>
    <property type="evidence" value="ECO:0007669"/>
    <property type="project" value="InterPro"/>
</dbReference>
<evidence type="ECO:0000259" key="15">
    <source>
        <dbReference type="PROSITE" id="PS50268"/>
    </source>
</evidence>
<dbReference type="GO" id="GO:0005886">
    <property type="term" value="C:plasma membrane"/>
    <property type="evidence" value="ECO:0007669"/>
    <property type="project" value="UniProtKB-SubCell"/>
</dbReference>
<feature type="compositionally biased region" description="Pro residues" evidence="12">
    <location>
        <begin position="560"/>
        <end position="571"/>
    </location>
</feature>
<organism evidence="16 17">
    <name type="scientific">Desmophyllum pertusum</name>
    <dbReference type="NCBI Taxonomy" id="174260"/>
    <lineage>
        <taxon>Eukaryota</taxon>
        <taxon>Metazoa</taxon>
        <taxon>Cnidaria</taxon>
        <taxon>Anthozoa</taxon>
        <taxon>Hexacorallia</taxon>
        <taxon>Scleractinia</taxon>
        <taxon>Caryophylliina</taxon>
        <taxon>Caryophylliidae</taxon>
        <taxon>Desmophyllum</taxon>
    </lineage>
</organism>
<dbReference type="EMBL" id="MU825433">
    <property type="protein sequence ID" value="KAJ7389418.1"/>
    <property type="molecule type" value="Genomic_DNA"/>
</dbReference>
<evidence type="ECO:0000256" key="4">
    <source>
        <dbReference type="ARBA" id="ARBA00022737"/>
    </source>
</evidence>
<sequence length="658" mass="71480">MCRKGVSLFGYRLLIALFLIHQIIISVLDANDNSPKFQNPASVSVREDTSTGSDVLTIKASDRDAGQNGTVVYNIVAGNEKGFFALNNQSGALTLIRPLDYESADQHVLNISAFDMGEPHRQAFRDVTIHVTDANDNSPVLQARIVRASVVEGAASGSFVAQCNATDADVGANAQVTYHLVEGAANKFSINNITGVITTSGIFDRETDPEEYTLVIKAQDNGQHPRSDVGFVIVNVININDHSPVFSPVSYIGGVYKETTYYSLVTTVKAKDGDSDSKSTISFKLTNGNGAGLFHVEPDTGHVRVATSLADKDGTKYTLEISASDGGKQSTTNAIVDVFVLRDEDSIVMKAGVIPEEITKNRQEFLGTVVTFHAVKGEQVMSGFQIISSLSENKELLDSTYKKFNIQWYQSPDGPNAPEARKGNEEELSALVGALICLGVIIGVGAIIMIIILIMRRHNGQSPFKKKRQSGNRVTFNDKPYFIDPVQSAMTSNHVESAQEAQEAIIHIPAEEDDSSLEGSDTGSSRGIESFVNFGYAARMAAMHDRDPDELDDIDHDVFFPPPPKGPPPEPPDSDEENFEDADNSSPEFLRSSYEKREDIPEVYKPDDEGDVDGIVLSHSPSDSTTGSTDQLVNGYPTTLMVQVNSCDSNLLSLWIKP</sequence>
<keyword evidence="9" id="KW-1015">Disulfide bond</keyword>
<keyword evidence="3 13" id="KW-0812">Transmembrane</keyword>
<evidence type="ECO:0000256" key="13">
    <source>
        <dbReference type="SAM" id="Phobius"/>
    </source>
</evidence>
<feature type="signal peptide" evidence="14">
    <location>
        <begin position="1"/>
        <end position="30"/>
    </location>
</feature>
<keyword evidence="5 11" id="KW-0106">Calcium</keyword>
<evidence type="ECO:0000313" key="17">
    <source>
        <dbReference type="Proteomes" id="UP001163046"/>
    </source>
</evidence>
<keyword evidence="17" id="KW-1185">Reference proteome</keyword>
<dbReference type="SUPFAM" id="SSF49313">
    <property type="entry name" value="Cadherin-like"/>
    <property type="match status" value="3"/>
</dbReference>
<comment type="subcellular location">
    <subcellularLocation>
        <location evidence="1">Membrane</location>
        <topology evidence="1">Single-pass membrane protein</topology>
    </subcellularLocation>
</comment>
<comment type="caution">
    <text evidence="16">The sequence shown here is derived from an EMBL/GenBank/DDBJ whole genome shotgun (WGS) entry which is preliminary data.</text>
</comment>
<dbReference type="SMART" id="SM00112">
    <property type="entry name" value="CA"/>
    <property type="match status" value="3"/>
</dbReference>
<evidence type="ECO:0000256" key="6">
    <source>
        <dbReference type="ARBA" id="ARBA00022889"/>
    </source>
</evidence>
<dbReference type="FunFam" id="2.60.40.60:FF:000039">
    <property type="entry name" value="FAT atypical cadherin 3"/>
    <property type="match status" value="1"/>
</dbReference>